<dbReference type="InterPro" id="IPR033121">
    <property type="entry name" value="PEPTIDASE_A1"/>
</dbReference>
<dbReference type="CDD" id="cd05476">
    <property type="entry name" value="pepsin_A_like_plant"/>
    <property type="match status" value="1"/>
</dbReference>
<dbReference type="InterPro" id="IPR032799">
    <property type="entry name" value="TAXi_C"/>
</dbReference>
<evidence type="ECO:0000259" key="7">
    <source>
        <dbReference type="PROSITE" id="PS51767"/>
    </source>
</evidence>
<name>A0A834ZYG9_TETSI</name>
<proteinExistence type="inferred from homology"/>
<keyword evidence="2" id="KW-0645">Protease</keyword>
<evidence type="ECO:0000313" key="8">
    <source>
        <dbReference type="EMBL" id="KAF8414120.1"/>
    </source>
</evidence>
<dbReference type="InterPro" id="IPR032861">
    <property type="entry name" value="TAXi_N"/>
</dbReference>
<dbReference type="GO" id="GO:0006508">
    <property type="term" value="P:proteolysis"/>
    <property type="evidence" value="ECO:0007669"/>
    <property type="project" value="UniProtKB-KW"/>
</dbReference>
<dbReference type="Pfam" id="PF14543">
    <property type="entry name" value="TAXi_N"/>
    <property type="match status" value="1"/>
</dbReference>
<dbReference type="PANTHER" id="PTHR47967">
    <property type="entry name" value="OS07G0603500 PROTEIN-RELATED"/>
    <property type="match status" value="1"/>
</dbReference>
<dbReference type="EMBL" id="JABCRI010000001">
    <property type="protein sequence ID" value="KAF8414120.1"/>
    <property type="molecule type" value="Genomic_DNA"/>
</dbReference>
<dbReference type="GO" id="GO:0005576">
    <property type="term" value="C:extracellular region"/>
    <property type="evidence" value="ECO:0007669"/>
    <property type="project" value="TreeGrafter"/>
</dbReference>
<feature type="domain" description="Peptidase A1" evidence="7">
    <location>
        <begin position="96"/>
        <end position="445"/>
    </location>
</feature>
<keyword evidence="6" id="KW-0732">Signal</keyword>
<organism evidence="8 9">
    <name type="scientific">Tetracentron sinense</name>
    <name type="common">Spur-leaf</name>
    <dbReference type="NCBI Taxonomy" id="13715"/>
    <lineage>
        <taxon>Eukaryota</taxon>
        <taxon>Viridiplantae</taxon>
        <taxon>Streptophyta</taxon>
        <taxon>Embryophyta</taxon>
        <taxon>Tracheophyta</taxon>
        <taxon>Spermatophyta</taxon>
        <taxon>Magnoliopsida</taxon>
        <taxon>Trochodendrales</taxon>
        <taxon>Trochodendraceae</taxon>
        <taxon>Tetracentron</taxon>
    </lineage>
</organism>
<dbReference type="FunFam" id="2.40.70.10:FF:000033">
    <property type="entry name" value="Aspartyl protease family protein"/>
    <property type="match status" value="1"/>
</dbReference>
<dbReference type="InterPro" id="IPR021109">
    <property type="entry name" value="Peptidase_aspartic_dom_sf"/>
</dbReference>
<dbReference type="InterPro" id="IPR034161">
    <property type="entry name" value="Pepsin-like_plant"/>
</dbReference>
<feature type="chain" id="PRO_5033008005" description="Peptidase A1 domain-containing protein" evidence="6">
    <location>
        <begin position="22"/>
        <end position="452"/>
    </location>
</feature>
<comment type="caution">
    <text evidence="8">The sequence shown here is derived from an EMBL/GenBank/DDBJ whole genome shotgun (WGS) entry which is preliminary data.</text>
</comment>
<protein>
    <recommendedName>
        <fullName evidence="7">Peptidase A1 domain-containing protein</fullName>
    </recommendedName>
</protein>
<evidence type="ECO:0000256" key="5">
    <source>
        <dbReference type="ARBA" id="ARBA00023180"/>
    </source>
</evidence>
<dbReference type="InterPro" id="IPR051708">
    <property type="entry name" value="Plant_Aspart_Prot_A1"/>
</dbReference>
<dbReference type="PROSITE" id="PS51767">
    <property type="entry name" value="PEPTIDASE_A1"/>
    <property type="match status" value="1"/>
</dbReference>
<evidence type="ECO:0000256" key="3">
    <source>
        <dbReference type="ARBA" id="ARBA00022750"/>
    </source>
</evidence>
<dbReference type="SUPFAM" id="SSF50630">
    <property type="entry name" value="Acid proteases"/>
    <property type="match status" value="1"/>
</dbReference>
<comment type="similarity">
    <text evidence="1">Belongs to the peptidase A1 family.</text>
</comment>
<keyword evidence="3" id="KW-0064">Aspartyl protease</keyword>
<sequence length="452" mass="49027">METILFFTIFLILSCPTVISTTTTTAVKPGRLAVELIHRNSPLSPFYNPSTTVYDRAGWALQSSIKRHAILSAKQRNASTEAIRGEISPDSDGGEFLAKLSIGTPGVEAYYILDTGSDLLWTQCQPCIECFKQPGPIYDPFKSTTYESITCGSEYCFELPENSRGCDGFSRCTYAYIYADGSSSLGVLGYESITFGAVDKNVSTITVTDVAFGCGNQNNNSIPGGDAGILGLSVSNLSLISQVSHIYKKRFSYCFSNISDTNSKGHLVLGDGALIDGNTTPLTIGRDDGLYYLTLEDISVSDTRLGIEPGTFDLKPNGTGGLVIDTGTQYTHLAMDGYIKLKNALIEELSVYEVTEAPDPEELERMCFDGVVDSDLGGFPTVTFHFKGGADVVLDLWGIFVQANEDVFCMAFLSVNVDSLSIFGNLAQQFHNVGYDLENKVISFKMIDCSTI</sequence>
<dbReference type="Pfam" id="PF14541">
    <property type="entry name" value="TAXi_C"/>
    <property type="match status" value="1"/>
</dbReference>
<accession>A0A834ZYG9</accession>
<keyword evidence="9" id="KW-1185">Reference proteome</keyword>
<dbReference type="Proteomes" id="UP000655225">
    <property type="component" value="Unassembled WGS sequence"/>
</dbReference>
<evidence type="ECO:0000256" key="1">
    <source>
        <dbReference type="ARBA" id="ARBA00007447"/>
    </source>
</evidence>
<evidence type="ECO:0000256" key="4">
    <source>
        <dbReference type="ARBA" id="ARBA00022801"/>
    </source>
</evidence>
<feature type="signal peptide" evidence="6">
    <location>
        <begin position="1"/>
        <end position="21"/>
    </location>
</feature>
<gene>
    <name evidence="8" type="ORF">HHK36_002119</name>
</gene>
<dbReference type="OrthoDB" id="2747330at2759"/>
<dbReference type="PANTHER" id="PTHR47967:SF14">
    <property type="entry name" value="EUKARYOTIC ASPARTYL PROTEASE FAMILY PROTEIN"/>
    <property type="match status" value="1"/>
</dbReference>
<evidence type="ECO:0000313" key="9">
    <source>
        <dbReference type="Proteomes" id="UP000655225"/>
    </source>
</evidence>
<dbReference type="AlphaFoldDB" id="A0A834ZYG9"/>
<evidence type="ECO:0000256" key="2">
    <source>
        <dbReference type="ARBA" id="ARBA00022670"/>
    </source>
</evidence>
<dbReference type="GO" id="GO:0004190">
    <property type="term" value="F:aspartic-type endopeptidase activity"/>
    <property type="evidence" value="ECO:0007669"/>
    <property type="project" value="UniProtKB-KW"/>
</dbReference>
<evidence type="ECO:0000256" key="6">
    <source>
        <dbReference type="SAM" id="SignalP"/>
    </source>
</evidence>
<reference evidence="8 9" key="1">
    <citation type="submission" date="2020-04" db="EMBL/GenBank/DDBJ databases">
        <title>Plant Genome Project.</title>
        <authorList>
            <person name="Zhang R.-G."/>
        </authorList>
    </citation>
    <scope>NUCLEOTIDE SEQUENCE [LARGE SCALE GENOMIC DNA]</scope>
    <source>
        <strain evidence="8">YNK0</strain>
        <tissue evidence="8">Leaf</tissue>
    </source>
</reference>
<dbReference type="Gene3D" id="2.40.70.10">
    <property type="entry name" value="Acid Proteases"/>
    <property type="match status" value="2"/>
</dbReference>
<dbReference type="OMA" id="SEYCFEL"/>
<keyword evidence="5" id="KW-0325">Glycoprotein</keyword>
<keyword evidence="4" id="KW-0378">Hydrolase</keyword>